<evidence type="ECO:0000256" key="1">
    <source>
        <dbReference type="ARBA" id="ARBA00008791"/>
    </source>
</evidence>
<dbReference type="InterPro" id="IPR006016">
    <property type="entry name" value="UspA"/>
</dbReference>
<feature type="domain" description="UspA" evidence="2">
    <location>
        <begin position="21"/>
        <end position="155"/>
    </location>
</feature>
<dbReference type="EMBL" id="CP074371">
    <property type="protein sequence ID" value="QVI19398.1"/>
    <property type="molecule type" value="Genomic_DNA"/>
</dbReference>
<organism evidence="3 4">
    <name type="scientific">Nocardia tengchongensis</name>
    <dbReference type="NCBI Taxonomy" id="2055889"/>
    <lineage>
        <taxon>Bacteria</taxon>
        <taxon>Bacillati</taxon>
        <taxon>Actinomycetota</taxon>
        <taxon>Actinomycetes</taxon>
        <taxon>Mycobacteriales</taxon>
        <taxon>Nocardiaceae</taxon>
        <taxon>Nocardia</taxon>
    </lineage>
</organism>
<evidence type="ECO:0000259" key="2">
    <source>
        <dbReference type="Pfam" id="PF00582"/>
    </source>
</evidence>
<comment type="similarity">
    <text evidence="1">Belongs to the universal stress protein A family.</text>
</comment>
<dbReference type="Gene3D" id="3.40.50.620">
    <property type="entry name" value="HUPs"/>
    <property type="match status" value="2"/>
</dbReference>
<dbReference type="SUPFAM" id="SSF52402">
    <property type="entry name" value="Adenine nucleotide alpha hydrolases-like"/>
    <property type="match status" value="2"/>
</dbReference>
<dbReference type="RefSeq" id="WP_213555431.1">
    <property type="nucleotide sequence ID" value="NZ_JBHXAJ010000006.1"/>
</dbReference>
<dbReference type="PANTHER" id="PTHR46268:SF6">
    <property type="entry name" value="UNIVERSAL STRESS PROTEIN UP12"/>
    <property type="match status" value="1"/>
</dbReference>
<dbReference type="InterPro" id="IPR006015">
    <property type="entry name" value="Universal_stress_UspA"/>
</dbReference>
<protein>
    <submittedName>
        <fullName evidence="3">Universal stress protein</fullName>
    </submittedName>
</protein>
<keyword evidence="4" id="KW-1185">Reference proteome</keyword>
<reference evidence="3 4" key="1">
    <citation type="submission" date="2021-04" db="EMBL/GenBank/DDBJ databases">
        <title>Nocardia tengchongensis.</title>
        <authorList>
            <person name="Zhuang k."/>
            <person name="Ran Y."/>
            <person name="Li W."/>
        </authorList>
    </citation>
    <scope>NUCLEOTIDE SEQUENCE [LARGE SCALE GENOMIC DNA]</scope>
    <source>
        <strain evidence="3 4">CFH S0057</strain>
    </source>
</reference>
<dbReference type="Proteomes" id="UP000683310">
    <property type="component" value="Chromosome"/>
</dbReference>
<accession>A0ABX8CHF4</accession>
<dbReference type="Pfam" id="PF00582">
    <property type="entry name" value="Usp"/>
    <property type="match status" value="2"/>
</dbReference>
<evidence type="ECO:0000313" key="4">
    <source>
        <dbReference type="Proteomes" id="UP000683310"/>
    </source>
</evidence>
<evidence type="ECO:0000313" key="3">
    <source>
        <dbReference type="EMBL" id="QVI19398.1"/>
    </source>
</evidence>
<sequence length="303" mass="32371">METDVSTSRPAVRPAEFARRQPVIAGIDGSRAAIRAAEWAAAEARSRQVPLRLIAIVPAIDKPAFRAGGSRYRQALETLEAARRAVLARYPDDDPVEVALEVKRGQAEQVLVELSRSAALIALGSTGIGFFAHLVLGSTALSVTRDARCPVALVRPDATVTGDVLVVVTDWHSGEPALSAAFRAAHERGADLVVARVWPGREWSGIDEWGNSPALVSDAQIEHCRRDFPDVRFRPVTVVGDVVSAVERLSAMAQLVVVTHDVDAIAPARLGRATRDLVRHSSCPVLVLPAAPAPVVGSEAVHR</sequence>
<dbReference type="PRINTS" id="PR01438">
    <property type="entry name" value="UNVRSLSTRESS"/>
</dbReference>
<dbReference type="InterPro" id="IPR014729">
    <property type="entry name" value="Rossmann-like_a/b/a_fold"/>
</dbReference>
<name>A0ABX8CHF4_9NOCA</name>
<dbReference type="PANTHER" id="PTHR46268">
    <property type="entry name" value="STRESS RESPONSE PROTEIN NHAX"/>
    <property type="match status" value="1"/>
</dbReference>
<gene>
    <name evidence="3" type="ORF">KHQ06_23725</name>
</gene>
<feature type="domain" description="UspA" evidence="2">
    <location>
        <begin position="164"/>
        <end position="289"/>
    </location>
</feature>
<proteinExistence type="inferred from homology"/>